<dbReference type="InterPro" id="IPR036565">
    <property type="entry name" value="Mur-like_cat_sf"/>
</dbReference>
<dbReference type="PANTHER" id="PTHR43024">
    <property type="entry name" value="UDP-N-ACETYLMURAMOYL-TRIPEPTIDE--D-ALANYL-D-ALANINE LIGASE"/>
    <property type="match status" value="1"/>
</dbReference>
<evidence type="ECO:0000256" key="3">
    <source>
        <dbReference type="ARBA" id="ARBA00022840"/>
    </source>
</evidence>
<dbReference type="SUPFAM" id="SSF53623">
    <property type="entry name" value="MurD-like peptide ligases, catalytic domain"/>
    <property type="match status" value="1"/>
</dbReference>
<dbReference type="GO" id="GO:0016881">
    <property type="term" value="F:acid-amino acid ligase activity"/>
    <property type="evidence" value="ECO:0007669"/>
    <property type="project" value="InterPro"/>
</dbReference>
<dbReference type="Pfam" id="PF08245">
    <property type="entry name" value="Mur_ligase_M"/>
    <property type="match status" value="1"/>
</dbReference>
<dbReference type="SUPFAM" id="SSF53244">
    <property type="entry name" value="MurD-like peptide ligases, peptide-binding domain"/>
    <property type="match status" value="1"/>
</dbReference>
<protein>
    <recommendedName>
        <fullName evidence="8">UDP-N-acetylmuramoyl-tripeptide--D-alanyl-D-alanine ligase</fullName>
    </recommendedName>
</protein>
<evidence type="ECO:0000256" key="2">
    <source>
        <dbReference type="ARBA" id="ARBA00022741"/>
    </source>
</evidence>
<name>A0A1F5ITN4_9BACT</name>
<keyword evidence="3" id="KW-0067">ATP-binding</keyword>
<dbReference type="PANTHER" id="PTHR43024:SF1">
    <property type="entry name" value="UDP-N-ACETYLMURAMOYL-TRIPEPTIDE--D-ALANYL-D-ALANINE LIGASE"/>
    <property type="match status" value="1"/>
</dbReference>
<dbReference type="InterPro" id="IPR013221">
    <property type="entry name" value="Mur_ligase_cen"/>
</dbReference>
<proteinExistence type="predicted"/>
<evidence type="ECO:0000256" key="1">
    <source>
        <dbReference type="ARBA" id="ARBA00022598"/>
    </source>
</evidence>
<sequence>MDILNKPFHLLRIYLVRQYVKLYPAEMFIGIAGSVGKTTTITACRAVLSQKYKTISTKPNLNPVFNIPSTLLRINPSVKKVLLEMGIEHRGEMDFYLSLVKPKTAILTKIAQVHSETLGNINEILQEKSKLVESLDKDGAAILNWDDPSSKKLAENCKGGVFYYGLDSKKCTVWAGNIRTENFTTSFELNLSVERVKVDLQLLGLHQVYAALAAALVGTIHGIPLTKIKMGLEKIPPTEHCLQAIPGPNHSILLDDTYNNSPAALEVAIDTLLSVPARRRVLVLGEMRELGQYSEKLHRQIAQRIYKEKLDLIFLGQGDAQIIADELRSLGFWEERMESNLQNSELVTKLLKTLGKGDVCLIKGSKAVRLDEVVKRIAKKT</sequence>
<evidence type="ECO:0000259" key="4">
    <source>
        <dbReference type="Pfam" id="PF02875"/>
    </source>
</evidence>
<dbReference type="Gene3D" id="3.40.1190.10">
    <property type="entry name" value="Mur-like, catalytic domain"/>
    <property type="match status" value="1"/>
</dbReference>
<evidence type="ECO:0000259" key="5">
    <source>
        <dbReference type="Pfam" id="PF08245"/>
    </source>
</evidence>
<evidence type="ECO:0008006" key="8">
    <source>
        <dbReference type="Google" id="ProtNLM"/>
    </source>
</evidence>
<dbReference type="AlphaFoldDB" id="A0A1F5ITN4"/>
<dbReference type="InterPro" id="IPR036615">
    <property type="entry name" value="Mur_ligase_C_dom_sf"/>
</dbReference>
<gene>
    <name evidence="6" type="ORF">A2871_03515</name>
</gene>
<evidence type="ECO:0000313" key="7">
    <source>
        <dbReference type="Proteomes" id="UP000176336"/>
    </source>
</evidence>
<feature type="domain" description="Mur ligase central" evidence="5">
    <location>
        <begin position="31"/>
        <end position="217"/>
    </location>
</feature>
<keyword evidence="2" id="KW-0547">Nucleotide-binding</keyword>
<comment type="caution">
    <text evidence="6">The sequence shown here is derived from an EMBL/GenBank/DDBJ whole genome shotgun (WGS) entry which is preliminary data.</text>
</comment>
<reference evidence="6 7" key="1">
    <citation type="journal article" date="2016" name="Nat. Commun.">
        <title>Thousands of microbial genomes shed light on interconnected biogeochemical processes in an aquifer system.</title>
        <authorList>
            <person name="Anantharaman K."/>
            <person name="Brown C.T."/>
            <person name="Hug L.A."/>
            <person name="Sharon I."/>
            <person name="Castelle C.J."/>
            <person name="Probst A.J."/>
            <person name="Thomas B.C."/>
            <person name="Singh A."/>
            <person name="Wilkins M.J."/>
            <person name="Karaoz U."/>
            <person name="Brodie E.L."/>
            <person name="Williams K.H."/>
            <person name="Hubbard S.S."/>
            <person name="Banfield J.F."/>
        </authorList>
    </citation>
    <scope>NUCLEOTIDE SEQUENCE [LARGE SCALE GENOMIC DNA]</scope>
</reference>
<dbReference type="GO" id="GO:0005524">
    <property type="term" value="F:ATP binding"/>
    <property type="evidence" value="ECO:0007669"/>
    <property type="project" value="UniProtKB-KW"/>
</dbReference>
<dbReference type="Proteomes" id="UP000176336">
    <property type="component" value="Unassembled WGS sequence"/>
</dbReference>
<dbReference type="Pfam" id="PF02875">
    <property type="entry name" value="Mur_ligase_C"/>
    <property type="match status" value="1"/>
</dbReference>
<accession>A0A1F5ITN4</accession>
<dbReference type="Gene3D" id="3.90.190.20">
    <property type="entry name" value="Mur ligase, C-terminal domain"/>
    <property type="match status" value="1"/>
</dbReference>
<dbReference type="InterPro" id="IPR051046">
    <property type="entry name" value="MurCDEF_CellWall_CoF430Synth"/>
</dbReference>
<dbReference type="EMBL" id="MFCR01000002">
    <property type="protein sequence ID" value="OGE19699.1"/>
    <property type="molecule type" value="Genomic_DNA"/>
</dbReference>
<evidence type="ECO:0000313" key="6">
    <source>
        <dbReference type="EMBL" id="OGE19699.1"/>
    </source>
</evidence>
<dbReference type="InterPro" id="IPR004101">
    <property type="entry name" value="Mur_ligase_C"/>
</dbReference>
<organism evidence="6 7">
    <name type="scientific">Candidatus Daviesbacteria bacterium RIFCSPHIGHO2_01_FULL_41_23</name>
    <dbReference type="NCBI Taxonomy" id="1797764"/>
    <lineage>
        <taxon>Bacteria</taxon>
        <taxon>Candidatus Daviesiibacteriota</taxon>
    </lineage>
</organism>
<feature type="domain" description="Mur ligase C-terminal" evidence="4">
    <location>
        <begin position="250"/>
        <end position="365"/>
    </location>
</feature>
<keyword evidence="1" id="KW-0436">Ligase</keyword>